<feature type="transmembrane region" description="Helical" evidence="6">
    <location>
        <begin position="115"/>
        <end position="139"/>
    </location>
</feature>
<evidence type="ECO:0000313" key="8">
    <source>
        <dbReference type="Proteomes" id="UP000319499"/>
    </source>
</evidence>
<evidence type="ECO:0000256" key="5">
    <source>
        <dbReference type="ARBA" id="ARBA00023136"/>
    </source>
</evidence>
<feature type="transmembrane region" description="Helical" evidence="6">
    <location>
        <begin position="6"/>
        <end position="25"/>
    </location>
</feature>
<accession>A0A563DHZ6</accession>
<dbReference type="InterPro" id="IPR001123">
    <property type="entry name" value="LeuE-type"/>
</dbReference>
<comment type="subcellular location">
    <subcellularLocation>
        <location evidence="1">Cell membrane</location>
        <topology evidence="1">Multi-pass membrane protein</topology>
    </subcellularLocation>
</comment>
<comment type="caution">
    <text evidence="7">The sequence shown here is derived from an EMBL/GenBank/DDBJ whole genome shotgun (WGS) entry which is preliminary data.</text>
</comment>
<dbReference type="GO" id="GO:0005886">
    <property type="term" value="C:plasma membrane"/>
    <property type="evidence" value="ECO:0007669"/>
    <property type="project" value="UniProtKB-SubCell"/>
</dbReference>
<evidence type="ECO:0000256" key="2">
    <source>
        <dbReference type="ARBA" id="ARBA00022475"/>
    </source>
</evidence>
<dbReference type="Proteomes" id="UP000319499">
    <property type="component" value="Unassembled WGS sequence"/>
</dbReference>
<dbReference type="OrthoDB" id="679767at2"/>
<name>A0A563DHZ6_9FLAO</name>
<keyword evidence="2" id="KW-1003">Cell membrane</keyword>
<dbReference type="EMBL" id="SELH01000013">
    <property type="protein sequence ID" value="TWP29780.1"/>
    <property type="molecule type" value="Genomic_DNA"/>
</dbReference>
<evidence type="ECO:0000313" key="7">
    <source>
        <dbReference type="EMBL" id="TWP29780.1"/>
    </source>
</evidence>
<feature type="transmembrane region" description="Helical" evidence="6">
    <location>
        <begin position="185"/>
        <end position="203"/>
    </location>
</feature>
<keyword evidence="4 6" id="KW-1133">Transmembrane helix</keyword>
<dbReference type="PANTHER" id="PTHR30086">
    <property type="entry name" value="ARGININE EXPORTER PROTEIN ARGO"/>
    <property type="match status" value="1"/>
</dbReference>
<evidence type="ECO:0000256" key="6">
    <source>
        <dbReference type="SAM" id="Phobius"/>
    </source>
</evidence>
<evidence type="ECO:0000256" key="4">
    <source>
        <dbReference type="ARBA" id="ARBA00022989"/>
    </source>
</evidence>
<keyword evidence="3 6" id="KW-0812">Transmembrane</keyword>
<evidence type="ECO:0000256" key="3">
    <source>
        <dbReference type="ARBA" id="ARBA00022692"/>
    </source>
</evidence>
<organism evidence="7 8">
    <name type="scientific">Apibacter muscae</name>
    <dbReference type="NCBI Taxonomy" id="2509004"/>
    <lineage>
        <taxon>Bacteria</taxon>
        <taxon>Pseudomonadati</taxon>
        <taxon>Bacteroidota</taxon>
        <taxon>Flavobacteriia</taxon>
        <taxon>Flavobacteriales</taxon>
        <taxon>Weeksellaceae</taxon>
        <taxon>Apibacter</taxon>
    </lineage>
</organism>
<feature type="transmembrane region" description="Helical" evidence="6">
    <location>
        <begin position="37"/>
        <end position="55"/>
    </location>
</feature>
<feature type="transmembrane region" description="Helical" evidence="6">
    <location>
        <begin position="70"/>
        <end position="88"/>
    </location>
</feature>
<dbReference type="RefSeq" id="WP_146261470.1">
    <property type="nucleotide sequence ID" value="NZ_SELG01000029.1"/>
</dbReference>
<dbReference type="AlphaFoldDB" id="A0A563DHZ6"/>
<sequence length="223" mass="25163">MILSAIILGLVLSLILIGPVFFLLIETSLTRGVKPALALEAGVVMADLLCIYIAHRGSTGLSNFIKEHPSIYMLAGFIIFVYGLYNYFSKVKVNFKSEVDKIATSGYLKTFLNGFLLNLVNIGVIVFWLTTVVLISTQYPKSKDFYIYIIFMMSTMILIDFLKIFLANRFQNKLTGTIVFKLKRIVGIALIVCGIIIFTRSFIKTDGENSFEIIENRLNHTFE</sequence>
<dbReference type="Pfam" id="PF01810">
    <property type="entry name" value="LysE"/>
    <property type="match status" value="1"/>
</dbReference>
<evidence type="ECO:0000256" key="1">
    <source>
        <dbReference type="ARBA" id="ARBA00004651"/>
    </source>
</evidence>
<proteinExistence type="predicted"/>
<keyword evidence="5 6" id="KW-0472">Membrane</keyword>
<gene>
    <name evidence="7" type="ORF">ETU09_02035</name>
</gene>
<feature type="transmembrane region" description="Helical" evidence="6">
    <location>
        <begin position="145"/>
        <end position="165"/>
    </location>
</feature>
<protein>
    <submittedName>
        <fullName evidence="7">Lysine transporter LysE</fullName>
    </submittedName>
</protein>
<keyword evidence="8" id="KW-1185">Reference proteome</keyword>
<reference evidence="7 8" key="1">
    <citation type="submission" date="2019-02" db="EMBL/GenBank/DDBJ databases">
        <title>Apibacter muscae sp. nov.: a novel member of the house fly microbiota.</title>
        <authorList>
            <person name="Park R."/>
        </authorList>
    </citation>
    <scope>NUCLEOTIDE SEQUENCE [LARGE SCALE GENOMIC DNA]</scope>
    <source>
        <strain evidence="7 8">AL1</strain>
    </source>
</reference>
<dbReference type="GO" id="GO:0015171">
    <property type="term" value="F:amino acid transmembrane transporter activity"/>
    <property type="evidence" value="ECO:0007669"/>
    <property type="project" value="TreeGrafter"/>
</dbReference>
<dbReference type="PANTHER" id="PTHR30086:SF20">
    <property type="entry name" value="ARGININE EXPORTER PROTEIN ARGO-RELATED"/>
    <property type="match status" value="1"/>
</dbReference>